<proteinExistence type="predicted"/>
<organism evidence="1 2">
    <name type="scientific">Panicum miliaceum</name>
    <name type="common">Proso millet</name>
    <name type="synonym">Broomcorn millet</name>
    <dbReference type="NCBI Taxonomy" id="4540"/>
    <lineage>
        <taxon>Eukaryota</taxon>
        <taxon>Viridiplantae</taxon>
        <taxon>Streptophyta</taxon>
        <taxon>Embryophyta</taxon>
        <taxon>Tracheophyta</taxon>
        <taxon>Spermatophyta</taxon>
        <taxon>Magnoliopsida</taxon>
        <taxon>Liliopsida</taxon>
        <taxon>Poales</taxon>
        <taxon>Poaceae</taxon>
        <taxon>PACMAD clade</taxon>
        <taxon>Panicoideae</taxon>
        <taxon>Panicodae</taxon>
        <taxon>Paniceae</taxon>
        <taxon>Panicinae</taxon>
        <taxon>Panicum</taxon>
        <taxon>Panicum sect. Panicum</taxon>
    </lineage>
</organism>
<dbReference type="AlphaFoldDB" id="A0A3L6RF99"/>
<evidence type="ECO:0000313" key="1">
    <source>
        <dbReference type="EMBL" id="RLN03260.1"/>
    </source>
</evidence>
<protein>
    <submittedName>
        <fullName evidence="1">Uncharacterized protein</fullName>
    </submittedName>
</protein>
<evidence type="ECO:0000313" key="2">
    <source>
        <dbReference type="Proteomes" id="UP000275267"/>
    </source>
</evidence>
<dbReference type="Proteomes" id="UP000275267">
    <property type="component" value="Unassembled WGS sequence"/>
</dbReference>
<reference evidence="2" key="1">
    <citation type="journal article" date="2019" name="Nat. Commun.">
        <title>The genome of broomcorn millet.</title>
        <authorList>
            <person name="Zou C."/>
            <person name="Miki D."/>
            <person name="Li D."/>
            <person name="Tang Q."/>
            <person name="Xiao L."/>
            <person name="Rajput S."/>
            <person name="Deng P."/>
            <person name="Jia W."/>
            <person name="Huang R."/>
            <person name="Zhang M."/>
            <person name="Sun Y."/>
            <person name="Hu J."/>
            <person name="Fu X."/>
            <person name="Schnable P.S."/>
            <person name="Li F."/>
            <person name="Zhang H."/>
            <person name="Feng B."/>
            <person name="Zhu X."/>
            <person name="Liu R."/>
            <person name="Schnable J.C."/>
            <person name="Zhu J.-K."/>
            <person name="Zhang H."/>
        </authorList>
    </citation>
    <scope>NUCLEOTIDE SEQUENCE [LARGE SCALE GENOMIC DNA]</scope>
</reference>
<dbReference type="OrthoDB" id="700890at2759"/>
<keyword evidence="2" id="KW-1185">Reference proteome</keyword>
<gene>
    <name evidence="1" type="ORF">C2845_PM13G00760</name>
</gene>
<accession>A0A3L6RF99</accession>
<comment type="caution">
    <text evidence="1">The sequence shown here is derived from an EMBL/GenBank/DDBJ whole genome shotgun (WGS) entry which is preliminary data.</text>
</comment>
<name>A0A3L6RF99_PANMI</name>
<dbReference type="EMBL" id="PQIB02000008">
    <property type="protein sequence ID" value="RLN03260.1"/>
    <property type="molecule type" value="Genomic_DNA"/>
</dbReference>
<sequence>MMHTLIWINIMIKKIPHSINIFLGTKKKKKRVVKRRVPKALIDLKVVKPLRSVEDLTPVQLAKRSPIFRQYYALTTFIDAKLRGYEQALIRQYNPQGYAEDEIEVTDNDSEEEEEEN</sequence>